<dbReference type="EMBL" id="JYDT01000113">
    <property type="protein sequence ID" value="KRY84490.1"/>
    <property type="molecule type" value="Genomic_DNA"/>
</dbReference>
<proteinExistence type="predicted"/>
<reference evidence="1 2" key="1">
    <citation type="submission" date="2015-01" db="EMBL/GenBank/DDBJ databases">
        <title>Evolution of Trichinella species and genotypes.</title>
        <authorList>
            <person name="Korhonen P.K."/>
            <person name="Edoardo P."/>
            <person name="Giuseppe L.R."/>
            <person name="Gasser R.B."/>
        </authorList>
    </citation>
    <scope>NUCLEOTIDE SEQUENCE [LARGE SCALE GENOMIC DNA]</scope>
    <source>
        <strain evidence="1">ISS470</strain>
    </source>
</reference>
<name>A0A0V1FEN9_TRIPS</name>
<organism evidence="1 2">
    <name type="scientific">Trichinella pseudospiralis</name>
    <name type="common">Parasitic roundworm</name>
    <dbReference type="NCBI Taxonomy" id="6337"/>
    <lineage>
        <taxon>Eukaryota</taxon>
        <taxon>Metazoa</taxon>
        <taxon>Ecdysozoa</taxon>
        <taxon>Nematoda</taxon>
        <taxon>Enoplea</taxon>
        <taxon>Dorylaimia</taxon>
        <taxon>Trichinellida</taxon>
        <taxon>Trichinellidae</taxon>
        <taxon>Trichinella</taxon>
    </lineage>
</organism>
<dbReference type="AlphaFoldDB" id="A0A0V1FEN9"/>
<evidence type="ECO:0000313" key="2">
    <source>
        <dbReference type="Proteomes" id="UP000054995"/>
    </source>
</evidence>
<protein>
    <submittedName>
        <fullName evidence="1">Uncharacterized protein</fullName>
    </submittedName>
</protein>
<gene>
    <name evidence="1" type="ORF">T4D_10210</name>
</gene>
<dbReference type="OrthoDB" id="5937915at2759"/>
<sequence length="126" mass="14392">MVISYEYRVLSFLNIMKVKGEGCKRIQRPHLAWVVVAHAMLHYMPDQLAICQDNEMSSSTLMLKVIKTVIEGKQLTPNAQSCFKLPEDSEKASSIHFLRRTTLLRVEDDATLSHLLVPALLLRTLR</sequence>
<comment type="caution">
    <text evidence="1">The sequence shown here is derived from an EMBL/GenBank/DDBJ whole genome shotgun (WGS) entry which is preliminary data.</text>
</comment>
<dbReference type="Proteomes" id="UP000054995">
    <property type="component" value="Unassembled WGS sequence"/>
</dbReference>
<keyword evidence="2" id="KW-1185">Reference proteome</keyword>
<evidence type="ECO:0000313" key="1">
    <source>
        <dbReference type="EMBL" id="KRY84490.1"/>
    </source>
</evidence>
<accession>A0A0V1FEN9</accession>